<proteinExistence type="predicted"/>
<reference evidence="1" key="1">
    <citation type="submission" date="2013-05" db="EMBL/GenBank/DDBJ databases">
        <title>Genome assembly of Cystobacter fuscus DSM 2262.</title>
        <authorList>
            <person name="Sharma G."/>
            <person name="Khatri I."/>
            <person name="Kaur C."/>
            <person name="Mayilraj S."/>
            <person name="Subramanian S."/>
        </authorList>
    </citation>
    <scope>NUCLEOTIDE SEQUENCE [LARGE SCALE GENOMIC DNA]</scope>
    <source>
        <strain evidence="1">DSM 2262</strain>
    </source>
</reference>
<gene>
    <name evidence="1" type="ORF">D187_006338</name>
</gene>
<comment type="caution">
    <text evidence="1">The sequence shown here is derived from an EMBL/GenBank/DDBJ whole genome shotgun (WGS) entry which is preliminary data.</text>
</comment>
<dbReference type="RefSeq" id="WP_002626986.1">
    <property type="nucleotide sequence ID" value="NZ_ANAH02000006.1"/>
</dbReference>
<keyword evidence="2" id="KW-1185">Reference proteome</keyword>
<dbReference type="Proteomes" id="UP000011682">
    <property type="component" value="Unassembled WGS sequence"/>
</dbReference>
<dbReference type="EMBL" id="ANAH02000006">
    <property type="protein sequence ID" value="EPX62928.1"/>
    <property type="molecule type" value="Genomic_DNA"/>
</dbReference>
<protein>
    <submittedName>
        <fullName evidence="1">Uncharacterized protein</fullName>
    </submittedName>
</protein>
<evidence type="ECO:0000313" key="2">
    <source>
        <dbReference type="Proteomes" id="UP000011682"/>
    </source>
</evidence>
<accession>S9R1Z1</accession>
<name>S9R1Z1_CYSF2</name>
<organism evidence="1 2">
    <name type="scientific">Cystobacter fuscus (strain ATCC 25194 / DSM 2262 / NBRC 100088 / M29)</name>
    <dbReference type="NCBI Taxonomy" id="1242864"/>
    <lineage>
        <taxon>Bacteria</taxon>
        <taxon>Pseudomonadati</taxon>
        <taxon>Myxococcota</taxon>
        <taxon>Myxococcia</taxon>
        <taxon>Myxococcales</taxon>
        <taxon>Cystobacterineae</taxon>
        <taxon>Archangiaceae</taxon>
        <taxon>Cystobacter</taxon>
    </lineage>
</organism>
<sequence length="61" mass="6406">MIRGLRPSVLLSRLEAPPAWLDSWPLSLALCLHGVVAMGLLRGEAPASTLETRVPGAAEAS</sequence>
<evidence type="ECO:0000313" key="1">
    <source>
        <dbReference type="EMBL" id="EPX62928.1"/>
    </source>
</evidence>
<dbReference type="AlphaFoldDB" id="S9R1Z1"/>